<dbReference type="PANTHER" id="PTHR33619">
    <property type="entry name" value="POLYSACCHARIDE EXPORT PROTEIN GFCE-RELATED"/>
    <property type="match status" value="1"/>
</dbReference>
<evidence type="ECO:0000256" key="14">
    <source>
        <dbReference type="ARBA" id="ARBA00023288"/>
    </source>
</evidence>
<evidence type="ECO:0000256" key="7">
    <source>
        <dbReference type="ARBA" id="ARBA00022729"/>
    </source>
</evidence>
<gene>
    <name evidence="17" type="ORF">ACD661_13650</name>
</gene>
<evidence type="ECO:0000256" key="1">
    <source>
        <dbReference type="ARBA" id="ARBA00004571"/>
    </source>
</evidence>
<dbReference type="Pfam" id="PF22461">
    <property type="entry name" value="SLBB_2"/>
    <property type="match status" value="2"/>
</dbReference>
<accession>A0ABW8DCP8</accession>
<dbReference type="PROSITE" id="PS51257">
    <property type="entry name" value="PROKAR_LIPOPROTEIN"/>
    <property type="match status" value="1"/>
</dbReference>
<feature type="domain" description="SLBB" evidence="16">
    <location>
        <begin position="260"/>
        <end position="356"/>
    </location>
</feature>
<evidence type="ECO:0000256" key="8">
    <source>
        <dbReference type="ARBA" id="ARBA00023047"/>
    </source>
</evidence>
<comment type="similarity">
    <text evidence="2">Belongs to the BexD/CtrA/VexA family.</text>
</comment>
<evidence type="ECO:0000256" key="4">
    <source>
        <dbReference type="ARBA" id="ARBA00022452"/>
    </source>
</evidence>
<keyword evidence="18" id="KW-1185">Reference proteome</keyword>
<reference evidence="17 18" key="1">
    <citation type="submission" date="2024-08" db="EMBL/GenBank/DDBJ databases">
        <title>Draft Genome Sequence of Legionella lytica strain DSB2004, Isolated From a Fire Sprinkler System.</title>
        <authorList>
            <person name="Everhart A.D."/>
            <person name="Kidane D.T."/>
            <person name="Farone A.L."/>
            <person name="Farone M.B."/>
        </authorList>
    </citation>
    <scope>NUCLEOTIDE SEQUENCE [LARGE SCALE GENOMIC DNA]</scope>
    <source>
        <strain evidence="17 18">DSB2004</strain>
    </source>
</reference>
<dbReference type="Gene3D" id="3.10.560.10">
    <property type="entry name" value="Outer membrane lipoprotein wza domain like"/>
    <property type="match status" value="2"/>
</dbReference>
<keyword evidence="8" id="KW-0625">Polysaccharide transport</keyword>
<dbReference type="PANTHER" id="PTHR33619:SF3">
    <property type="entry name" value="POLYSACCHARIDE EXPORT PROTEIN GFCE-RELATED"/>
    <property type="match status" value="1"/>
</dbReference>
<keyword evidence="14" id="KW-0449">Lipoprotein</keyword>
<evidence type="ECO:0000256" key="10">
    <source>
        <dbReference type="ARBA" id="ARBA00023114"/>
    </source>
</evidence>
<sequence>MYRFAGFILTLVVFASVLIGCSTYPAWLSSAGPSGAQVKKAPMQGIQVVHITSQIAHRLLALQRKKLFSETFSSKHLGYDRVGAGDVIEVSVWEAPPAMLFSGSLISSRTPGASTTQVTVFPAQMVNSKGYIHIPFAGNIRAAGRTLSQIESSIVSRLKDKAHQPQALVRMAENNSSDVTVVGEVTASRRVPLTPHRERLLDALAAAGGVRQDINKMTLQVTREGRVNAMPLVNIIRDPRQNIVLQSGDVITALFQPYSFTVLGATGKNEEINFEAQGISLTQALARAGGLQDGRADARAVFIFRFEDKHVFAQEKLKRSHTPQYVPVVYQLNLTDPASFFTAQQFKINNQDVLYVSNAPAADLQKFLNIVVSAVYPIVNVGAIAFDRV</sequence>
<keyword evidence="13" id="KW-0998">Cell outer membrane</keyword>
<evidence type="ECO:0000256" key="11">
    <source>
        <dbReference type="ARBA" id="ARBA00023136"/>
    </source>
</evidence>
<dbReference type="RefSeq" id="WP_400188420.1">
    <property type="nucleotide sequence ID" value="NZ_JBGORX010000007.1"/>
</dbReference>
<evidence type="ECO:0000313" key="18">
    <source>
        <dbReference type="Proteomes" id="UP001615550"/>
    </source>
</evidence>
<proteinExistence type="inferred from homology"/>
<evidence type="ECO:0000256" key="6">
    <source>
        <dbReference type="ARBA" id="ARBA00022692"/>
    </source>
</evidence>
<dbReference type="EMBL" id="JBGORX010000007">
    <property type="protein sequence ID" value="MFJ1269606.1"/>
    <property type="molecule type" value="Genomic_DNA"/>
</dbReference>
<comment type="caution">
    <text evidence="17">The sequence shown here is derived from an EMBL/GenBank/DDBJ whole genome shotgun (WGS) entry which is preliminary data.</text>
</comment>
<evidence type="ECO:0000256" key="5">
    <source>
        <dbReference type="ARBA" id="ARBA00022597"/>
    </source>
</evidence>
<keyword evidence="4" id="KW-1134">Transmembrane beta strand</keyword>
<keyword evidence="3" id="KW-0813">Transport</keyword>
<name>A0ABW8DCP8_9GAMM</name>
<dbReference type="Proteomes" id="UP001615550">
    <property type="component" value="Unassembled WGS sequence"/>
</dbReference>
<evidence type="ECO:0000256" key="2">
    <source>
        <dbReference type="ARBA" id="ARBA00009450"/>
    </source>
</evidence>
<evidence type="ECO:0000256" key="3">
    <source>
        <dbReference type="ARBA" id="ARBA00022448"/>
    </source>
</evidence>
<evidence type="ECO:0000313" key="17">
    <source>
        <dbReference type="EMBL" id="MFJ1269606.1"/>
    </source>
</evidence>
<evidence type="ECO:0000259" key="16">
    <source>
        <dbReference type="Pfam" id="PF22461"/>
    </source>
</evidence>
<keyword evidence="7" id="KW-0732">Signal</keyword>
<keyword evidence="11" id="KW-0472">Membrane</keyword>
<feature type="domain" description="SLBB" evidence="16">
    <location>
        <begin position="179"/>
        <end position="251"/>
    </location>
</feature>
<dbReference type="Pfam" id="PF02563">
    <property type="entry name" value="Poly_export"/>
    <property type="match status" value="1"/>
</dbReference>
<keyword evidence="5" id="KW-0762">Sugar transport</keyword>
<keyword evidence="9" id="KW-0406">Ion transport</keyword>
<organism evidence="17 18">
    <name type="scientific">Legionella lytica</name>
    <dbReference type="NCBI Taxonomy" id="96232"/>
    <lineage>
        <taxon>Bacteria</taxon>
        <taxon>Pseudomonadati</taxon>
        <taxon>Pseudomonadota</taxon>
        <taxon>Gammaproteobacteria</taxon>
        <taxon>Legionellales</taxon>
        <taxon>Legionellaceae</taxon>
        <taxon>Legionella</taxon>
    </lineage>
</organism>
<protein>
    <submittedName>
        <fullName evidence="17">Polysaccharide biosynthesis/export family protein</fullName>
    </submittedName>
</protein>
<dbReference type="InterPro" id="IPR054765">
    <property type="entry name" value="SLBB_dom"/>
</dbReference>
<keyword evidence="6" id="KW-0812">Transmembrane</keyword>
<evidence type="ECO:0000259" key="15">
    <source>
        <dbReference type="Pfam" id="PF02563"/>
    </source>
</evidence>
<keyword evidence="12" id="KW-0564">Palmitate</keyword>
<keyword evidence="10" id="KW-0626">Porin</keyword>
<evidence type="ECO:0000256" key="13">
    <source>
        <dbReference type="ARBA" id="ARBA00023237"/>
    </source>
</evidence>
<evidence type="ECO:0000256" key="12">
    <source>
        <dbReference type="ARBA" id="ARBA00023139"/>
    </source>
</evidence>
<comment type="subcellular location">
    <subcellularLocation>
        <location evidence="1">Cell outer membrane</location>
        <topology evidence="1">Multi-pass membrane protein</topology>
    </subcellularLocation>
</comment>
<dbReference type="InterPro" id="IPR049712">
    <property type="entry name" value="Poly_export"/>
</dbReference>
<evidence type="ECO:0000256" key="9">
    <source>
        <dbReference type="ARBA" id="ARBA00023065"/>
    </source>
</evidence>
<feature type="domain" description="Polysaccharide export protein N-terminal" evidence="15">
    <location>
        <begin position="81"/>
        <end position="171"/>
    </location>
</feature>
<dbReference type="InterPro" id="IPR003715">
    <property type="entry name" value="Poly_export_N"/>
</dbReference>
<dbReference type="Gene3D" id="3.30.1950.10">
    <property type="entry name" value="wza like domain"/>
    <property type="match status" value="1"/>
</dbReference>